<dbReference type="PANTHER" id="PTHR34064:SF4">
    <property type="entry name" value="PROTEIN, PUTATIVE-RELATED"/>
    <property type="match status" value="1"/>
</dbReference>
<protein>
    <recommendedName>
        <fullName evidence="5">Transmembrane protein</fullName>
    </recommendedName>
</protein>
<gene>
    <name evidence="3" type="ORF">J5N97_027241</name>
</gene>
<reference evidence="3" key="2">
    <citation type="journal article" date="2022" name="Hortic Res">
        <title>The genome of Dioscorea zingiberensis sheds light on the biosynthesis, origin and evolution of the medicinally important diosgenin saponins.</title>
        <authorList>
            <person name="Li Y."/>
            <person name="Tan C."/>
            <person name="Li Z."/>
            <person name="Guo J."/>
            <person name="Li S."/>
            <person name="Chen X."/>
            <person name="Wang C."/>
            <person name="Dai X."/>
            <person name="Yang H."/>
            <person name="Song W."/>
            <person name="Hou L."/>
            <person name="Xu J."/>
            <person name="Tong Z."/>
            <person name="Xu A."/>
            <person name="Yuan X."/>
            <person name="Wang W."/>
            <person name="Yang Q."/>
            <person name="Chen L."/>
            <person name="Sun Z."/>
            <person name="Wang K."/>
            <person name="Pan B."/>
            <person name="Chen J."/>
            <person name="Bao Y."/>
            <person name="Liu F."/>
            <person name="Qi X."/>
            <person name="Gang D.R."/>
            <person name="Wen J."/>
            <person name="Li J."/>
        </authorList>
    </citation>
    <scope>NUCLEOTIDE SEQUENCE</scope>
    <source>
        <strain evidence="3">Dzin_1.0</strain>
    </source>
</reference>
<feature type="region of interest" description="Disordered" evidence="1">
    <location>
        <begin position="101"/>
        <end position="122"/>
    </location>
</feature>
<dbReference type="PANTHER" id="PTHR34064">
    <property type="entry name" value="OS04G0672300 PROTEIN"/>
    <property type="match status" value="1"/>
</dbReference>
<organism evidence="3 4">
    <name type="scientific">Dioscorea zingiberensis</name>
    <dbReference type="NCBI Taxonomy" id="325984"/>
    <lineage>
        <taxon>Eukaryota</taxon>
        <taxon>Viridiplantae</taxon>
        <taxon>Streptophyta</taxon>
        <taxon>Embryophyta</taxon>
        <taxon>Tracheophyta</taxon>
        <taxon>Spermatophyta</taxon>
        <taxon>Magnoliopsida</taxon>
        <taxon>Liliopsida</taxon>
        <taxon>Dioscoreales</taxon>
        <taxon>Dioscoreaceae</taxon>
        <taxon>Dioscorea</taxon>
    </lineage>
</organism>
<keyword evidence="2" id="KW-1133">Transmembrane helix</keyword>
<sequence length="164" mass="17502">MAGIPEQGFDPMASSQQNLDSDAFVSLNVGSLSLLAAAEKDSSASPKINRTLSRKGSQRVGEKAAEAEAEPARVSTGESHRLGGPEKEAFLLHVADEGEGCTVNHATTPTGKSKRIPSRRRSSSSWIDPRRVLIFFATLSSMGTLILLYFTISMSMTSSDADAR</sequence>
<feature type="region of interest" description="Disordered" evidence="1">
    <location>
        <begin position="38"/>
        <end position="83"/>
    </location>
</feature>
<evidence type="ECO:0000313" key="4">
    <source>
        <dbReference type="Proteomes" id="UP001085076"/>
    </source>
</evidence>
<evidence type="ECO:0000313" key="3">
    <source>
        <dbReference type="EMBL" id="KAJ0966103.1"/>
    </source>
</evidence>
<proteinExistence type="predicted"/>
<dbReference type="AlphaFoldDB" id="A0A9D5C4I1"/>
<evidence type="ECO:0008006" key="5">
    <source>
        <dbReference type="Google" id="ProtNLM"/>
    </source>
</evidence>
<keyword evidence="2" id="KW-0472">Membrane</keyword>
<evidence type="ECO:0000256" key="2">
    <source>
        <dbReference type="SAM" id="Phobius"/>
    </source>
</evidence>
<evidence type="ECO:0000256" key="1">
    <source>
        <dbReference type="SAM" id="MobiDB-lite"/>
    </source>
</evidence>
<feature type="compositionally biased region" description="Basic residues" evidence="1">
    <location>
        <begin position="112"/>
        <end position="122"/>
    </location>
</feature>
<reference evidence="3" key="1">
    <citation type="submission" date="2021-03" db="EMBL/GenBank/DDBJ databases">
        <authorList>
            <person name="Li Z."/>
            <person name="Yang C."/>
        </authorList>
    </citation>
    <scope>NUCLEOTIDE SEQUENCE</scope>
    <source>
        <strain evidence="3">Dzin_1.0</strain>
        <tissue evidence="3">Leaf</tissue>
    </source>
</reference>
<keyword evidence="4" id="KW-1185">Reference proteome</keyword>
<comment type="caution">
    <text evidence="3">The sequence shown here is derived from an EMBL/GenBank/DDBJ whole genome shotgun (WGS) entry which is preliminary data.</text>
</comment>
<name>A0A9D5C4I1_9LILI</name>
<keyword evidence="2" id="KW-0812">Transmembrane</keyword>
<accession>A0A9D5C4I1</accession>
<dbReference type="OrthoDB" id="683938at2759"/>
<feature type="transmembrane region" description="Helical" evidence="2">
    <location>
        <begin position="132"/>
        <end position="152"/>
    </location>
</feature>
<dbReference type="Proteomes" id="UP001085076">
    <property type="component" value="Miscellaneous, Linkage group lg08"/>
</dbReference>
<dbReference type="EMBL" id="JAGGNH010000008">
    <property type="protein sequence ID" value="KAJ0966103.1"/>
    <property type="molecule type" value="Genomic_DNA"/>
</dbReference>